<dbReference type="RefSeq" id="WP_376864920.1">
    <property type="nucleotide sequence ID" value="NZ_JBHRYB010000003.1"/>
</dbReference>
<keyword evidence="6 8" id="KW-1133">Transmembrane helix</keyword>
<organism evidence="9 10">
    <name type="scientific">Bacterioplanoides pacificum</name>
    <dbReference type="NCBI Taxonomy" id="1171596"/>
    <lineage>
        <taxon>Bacteria</taxon>
        <taxon>Pseudomonadati</taxon>
        <taxon>Pseudomonadota</taxon>
        <taxon>Gammaproteobacteria</taxon>
        <taxon>Oceanospirillales</taxon>
        <taxon>Oceanospirillaceae</taxon>
        <taxon>Bacterioplanoides</taxon>
    </lineage>
</organism>
<evidence type="ECO:0000256" key="6">
    <source>
        <dbReference type="ARBA" id="ARBA00022989"/>
    </source>
</evidence>
<evidence type="ECO:0000256" key="7">
    <source>
        <dbReference type="ARBA" id="ARBA00023136"/>
    </source>
</evidence>
<reference evidence="10" key="1">
    <citation type="journal article" date="2019" name="Int. J. Syst. Evol. Microbiol.">
        <title>The Global Catalogue of Microorganisms (GCM) 10K type strain sequencing project: providing services to taxonomists for standard genome sequencing and annotation.</title>
        <authorList>
            <consortium name="The Broad Institute Genomics Platform"/>
            <consortium name="The Broad Institute Genome Sequencing Center for Infectious Disease"/>
            <person name="Wu L."/>
            <person name="Ma J."/>
        </authorList>
    </citation>
    <scope>NUCLEOTIDE SEQUENCE [LARGE SCALE GENOMIC DNA]</scope>
    <source>
        <strain evidence="10">KCTC 42424</strain>
    </source>
</reference>
<accession>A0ABV7VQ04</accession>
<dbReference type="Proteomes" id="UP001595722">
    <property type="component" value="Unassembled WGS sequence"/>
</dbReference>
<feature type="transmembrane region" description="Helical" evidence="8">
    <location>
        <begin position="20"/>
        <end position="41"/>
    </location>
</feature>
<name>A0ABV7VQ04_9GAMM</name>
<keyword evidence="3" id="KW-0813">Transport</keyword>
<evidence type="ECO:0000256" key="4">
    <source>
        <dbReference type="ARBA" id="ARBA00022475"/>
    </source>
</evidence>
<proteinExistence type="inferred from homology"/>
<evidence type="ECO:0000256" key="8">
    <source>
        <dbReference type="SAM" id="Phobius"/>
    </source>
</evidence>
<dbReference type="InterPro" id="IPR011606">
    <property type="entry name" value="Brnchd-chn_aa_trnsp_permease"/>
</dbReference>
<feature type="transmembrane region" description="Helical" evidence="8">
    <location>
        <begin position="62"/>
        <end position="84"/>
    </location>
</feature>
<feature type="transmembrane region" description="Helical" evidence="8">
    <location>
        <begin position="134"/>
        <end position="155"/>
    </location>
</feature>
<feature type="transmembrane region" description="Helical" evidence="8">
    <location>
        <begin position="215"/>
        <end position="234"/>
    </location>
</feature>
<comment type="caution">
    <text evidence="9">The sequence shown here is derived from an EMBL/GenBank/DDBJ whole genome shotgun (WGS) entry which is preliminary data.</text>
</comment>
<keyword evidence="4" id="KW-1003">Cell membrane</keyword>
<dbReference type="PANTHER" id="PTHR34979:SF1">
    <property type="entry name" value="INNER MEMBRANE PROTEIN YGAZ"/>
    <property type="match status" value="1"/>
</dbReference>
<protein>
    <submittedName>
        <fullName evidence="9">AzlC family ABC transporter permease</fullName>
    </submittedName>
</protein>
<evidence type="ECO:0000256" key="1">
    <source>
        <dbReference type="ARBA" id="ARBA00004651"/>
    </source>
</evidence>
<keyword evidence="7 8" id="KW-0472">Membrane</keyword>
<evidence type="ECO:0000256" key="3">
    <source>
        <dbReference type="ARBA" id="ARBA00022448"/>
    </source>
</evidence>
<dbReference type="PANTHER" id="PTHR34979">
    <property type="entry name" value="INNER MEMBRANE PROTEIN YGAZ"/>
    <property type="match status" value="1"/>
</dbReference>
<comment type="similarity">
    <text evidence="2">Belongs to the AzlC family.</text>
</comment>
<keyword evidence="5 8" id="KW-0812">Transmembrane</keyword>
<dbReference type="EMBL" id="JBHRYB010000003">
    <property type="protein sequence ID" value="MFC3679264.1"/>
    <property type="molecule type" value="Genomic_DNA"/>
</dbReference>
<gene>
    <name evidence="9" type="ORF">ACFOMG_03955</name>
</gene>
<comment type="subcellular location">
    <subcellularLocation>
        <location evidence="1">Cell membrane</location>
        <topology evidence="1">Multi-pass membrane protein</topology>
    </subcellularLocation>
</comment>
<feature type="transmembrane region" description="Helical" evidence="8">
    <location>
        <begin position="167"/>
        <end position="185"/>
    </location>
</feature>
<evidence type="ECO:0000256" key="2">
    <source>
        <dbReference type="ARBA" id="ARBA00010735"/>
    </source>
</evidence>
<keyword evidence="10" id="KW-1185">Reference proteome</keyword>
<evidence type="ECO:0000256" key="5">
    <source>
        <dbReference type="ARBA" id="ARBA00022692"/>
    </source>
</evidence>
<evidence type="ECO:0000313" key="9">
    <source>
        <dbReference type="EMBL" id="MFC3679264.1"/>
    </source>
</evidence>
<evidence type="ECO:0000313" key="10">
    <source>
        <dbReference type="Proteomes" id="UP001595722"/>
    </source>
</evidence>
<dbReference type="Pfam" id="PF03591">
    <property type="entry name" value="AzlC"/>
    <property type="match status" value="1"/>
</dbReference>
<sequence length="247" mass="26767">MNSAVNAFTGQPWRHGVRDALPLLGGYIPVAISFGLIAIQAGFSTWEAVVISTVMYAGASQFLFVAMFASGAPLWLIIIMTLLINARHVVYGPNIAPWVPRGRSWPLLMHGLTDQVFALALVRLPQLEQHQRQGWFTGAMLIAWFSWIGGTALGAVAGEELTRRWPLLAEVMPFALPALFLLLIIPKFVSRPWIISLSATLAIALLLKLNGLVNAAIPLAAGCGMLLYYAVDAGSKHRPAARRSTDG</sequence>